<dbReference type="RefSeq" id="WP_164090971.1">
    <property type="nucleotide sequence ID" value="NZ_CP076114.1"/>
</dbReference>
<reference evidence="1" key="1">
    <citation type="submission" date="2021-05" db="EMBL/GenBank/DDBJ databases">
        <title>Complete genome sequence of Pseudomonas seleniipraecipitans strain D1-6.</title>
        <authorList>
            <person name="Lafi F."/>
            <person name="Eida A."/>
            <person name="Alam I."/>
            <person name="Hert H."/>
            <person name="Saad M."/>
        </authorList>
    </citation>
    <scope>NUCLEOTIDE SEQUENCE</scope>
    <source>
        <strain evidence="1">D1-6</strain>
    </source>
</reference>
<keyword evidence="2" id="KW-1185">Reference proteome</keyword>
<accession>A0ABY5JBP3</accession>
<evidence type="ECO:0000313" key="1">
    <source>
        <dbReference type="EMBL" id="UUD64389.1"/>
    </source>
</evidence>
<gene>
    <name evidence="1" type="ORF">D16iCDA_01370</name>
</gene>
<proteinExistence type="predicted"/>
<dbReference type="EMBL" id="CP076114">
    <property type="protein sequence ID" value="UUD64389.1"/>
    <property type="molecule type" value="Genomic_DNA"/>
</dbReference>
<protein>
    <submittedName>
        <fullName evidence="1">Uncharacterized protein</fullName>
    </submittedName>
</protein>
<evidence type="ECO:0000313" key="2">
    <source>
        <dbReference type="Proteomes" id="UP000887421"/>
    </source>
</evidence>
<dbReference type="Proteomes" id="UP000887421">
    <property type="component" value="Chromosome"/>
</dbReference>
<sequence length="76" mass="8203">MLTKIDWQLEIGGSAVDPLYVHVAHTKKATRRWPFYSQNALEAVHGLLRVSPAASGSESSFTPVNCASSLFCLAGL</sequence>
<organism evidence="1 2">
    <name type="scientific">Phytopseudomonas seleniipraecipitans</name>
    <dbReference type="NCBI Taxonomy" id="640205"/>
    <lineage>
        <taxon>Bacteria</taxon>
        <taxon>Pseudomonadati</taxon>
        <taxon>Pseudomonadota</taxon>
        <taxon>Gammaproteobacteria</taxon>
        <taxon>Pseudomonadales</taxon>
        <taxon>Pseudomonadaceae</taxon>
        <taxon>Phytopseudomonas</taxon>
    </lineage>
</organism>
<name>A0ABY5JBP3_9GAMM</name>